<dbReference type="RefSeq" id="WP_181073067.1">
    <property type="nucleotide sequence ID" value="NZ_JAAMRF010000013.1"/>
</dbReference>
<keyword evidence="1" id="KW-0805">Transcription regulation</keyword>
<dbReference type="SMART" id="SM00342">
    <property type="entry name" value="HTH_ARAC"/>
    <property type="match status" value="1"/>
</dbReference>
<keyword evidence="2" id="KW-0804">Transcription</keyword>
<dbReference type="Proteomes" id="UP000786387">
    <property type="component" value="Unassembled WGS sequence"/>
</dbReference>
<evidence type="ECO:0000256" key="1">
    <source>
        <dbReference type="ARBA" id="ARBA00023015"/>
    </source>
</evidence>
<evidence type="ECO:0000313" key="4">
    <source>
        <dbReference type="EMBL" id="MBA1275902.1"/>
    </source>
</evidence>
<dbReference type="PROSITE" id="PS01124">
    <property type="entry name" value="HTH_ARAC_FAMILY_2"/>
    <property type="match status" value="1"/>
</dbReference>
<protein>
    <submittedName>
        <fullName evidence="4">AraC family transcriptional regulator</fullName>
    </submittedName>
</protein>
<evidence type="ECO:0000313" key="5">
    <source>
        <dbReference type="Proteomes" id="UP000786387"/>
    </source>
</evidence>
<keyword evidence="5" id="KW-1185">Reference proteome</keyword>
<proteinExistence type="predicted"/>
<dbReference type="PANTHER" id="PTHR43436">
    <property type="entry name" value="ARAC-FAMILY TRANSCRIPTIONAL REGULATOR"/>
    <property type="match status" value="1"/>
</dbReference>
<reference evidence="4 5" key="1">
    <citation type="submission" date="2020-02" db="EMBL/GenBank/DDBJ databases">
        <title>Synteny-based analysis reveals conserved mechanism for high triclosan tolerance in Pseudomonas, as well as instances of horizontal transfer.</title>
        <authorList>
            <person name="Mcfarland A.G."/>
            <person name="Bertucci H.K."/>
            <person name="Litmann E."/>
            <person name="Shen J."/>
            <person name="Huttenhower C."/>
            <person name="Hartmann E.M."/>
        </authorList>
    </citation>
    <scope>NUCLEOTIDE SEQUENCE [LARGE SCALE GENOMIC DNA]</scope>
    <source>
        <strain evidence="4 5">115A1</strain>
    </source>
</reference>
<evidence type="ECO:0000259" key="3">
    <source>
        <dbReference type="PROSITE" id="PS01124"/>
    </source>
</evidence>
<gene>
    <name evidence="4" type="ORF">G7026_21380</name>
</gene>
<dbReference type="InterPro" id="IPR018060">
    <property type="entry name" value="HTH_AraC"/>
</dbReference>
<dbReference type="Pfam" id="PF12833">
    <property type="entry name" value="HTH_18"/>
    <property type="match status" value="1"/>
</dbReference>
<dbReference type="SUPFAM" id="SSF46689">
    <property type="entry name" value="Homeodomain-like"/>
    <property type="match status" value="2"/>
</dbReference>
<accession>A0ABR5Z741</accession>
<feature type="domain" description="HTH araC/xylS-type" evidence="3">
    <location>
        <begin position="191"/>
        <end position="289"/>
    </location>
</feature>
<organism evidence="4 5">
    <name type="scientific">Stutzerimonas azotifigens</name>
    <dbReference type="NCBI Taxonomy" id="291995"/>
    <lineage>
        <taxon>Bacteria</taxon>
        <taxon>Pseudomonadati</taxon>
        <taxon>Pseudomonadota</taxon>
        <taxon>Gammaproteobacteria</taxon>
        <taxon>Pseudomonadales</taxon>
        <taxon>Pseudomonadaceae</taxon>
        <taxon>Stutzerimonas</taxon>
    </lineage>
</organism>
<dbReference type="InterPro" id="IPR009057">
    <property type="entry name" value="Homeodomain-like_sf"/>
</dbReference>
<evidence type="ECO:0000256" key="2">
    <source>
        <dbReference type="ARBA" id="ARBA00023163"/>
    </source>
</evidence>
<dbReference type="Gene3D" id="1.10.10.60">
    <property type="entry name" value="Homeodomain-like"/>
    <property type="match status" value="2"/>
</dbReference>
<dbReference type="InterPro" id="IPR009594">
    <property type="entry name" value="Tscrpt_reg_HTH_AraC_N"/>
</dbReference>
<dbReference type="EMBL" id="JAAMRF010000013">
    <property type="protein sequence ID" value="MBA1275902.1"/>
    <property type="molecule type" value="Genomic_DNA"/>
</dbReference>
<dbReference type="PANTHER" id="PTHR43436:SF1">
    <property type="entry name" value="TRANSCRIPTIONAL REGULATORY PROTEIN"/>
    <property type="match status" value="1"/>
</dbReference>
<comment type="caution">
    <text evidence="4">The sequence shown here is derived from an EMBL/GenBank/DDBJ whole genome shotgun (WGS) entry which is preliminary data.</text>
</comment>
<name>A0ABR5Z741_9GAMM</name>
<sequence length="301" mass="33497">MSDTHKLAELIARHAPEDGSHSTAIPNLWVARCSQPSDAMFSLQEPAFCLIAQGRKRVMLGDLIYEYDSSSFLAASVDLPISGQVIDATPERPYLGMRLNLDIALLTEMVLELESRDAVLGEPVRGLCVSTINEELLSASVRLLQLLDKPADIPYLAPLAQREIYYRLLTGEQGGAVRSMARCEARLQQINRAIGWIKRHYNKPFSIEAVAAEARMSASTLHHHFKSVTAMSPLQYQKQLRLQEARRLMVSRAMDAASAAYEVGYESPSQFTREYGRLFGVPPARDVARLRAVQERDPSAA</sequence>
<dbReference type="Pfam" id="PF06719">
    <property type="entry name" value="AraC_N"/>
    <property type="match status" value="1"/>
</dbReference>